<dbReference type="EMBL" id="JAJEPS010000007">
    <property type="protein sequence ID" value="MCC2126212.1"/>
    <property type="molecule type" value="Genomic_DNA"/>
</dbReference>
<dbReference type="RefSeq" id="WP_308459336.1">
    <property type="nucleotide sequence ID" value="NZ_JAJEPS010000007.1"/>
</dbReference>
<gene>
    <name evidence="3" type="ORF">LKD36_08465</name>
</gene>
<evidence type="ECO:0000313" key="4">
    <source>
        <dbReference type="Proteomes" id="UP001198220"/>
    </source>
</evidence>
<keyword evidence="4" id="KW-1185">Reference proteome</keyword>
<organism evidence="3 4">
    <name type="scientific">Hominiventricola filiformis</name>
    <dbReference type="NCBI Taxonomy" id="2885352"/>
    <lineage>
        <taxon>Bacteria</taxon>
        <taxon>Bacillati</taxon>
        <taxon>Bacillota</taxon>
        <taxon>Clostridia</taxon>
        <taxon>Lachnospirales</taxon>
        <taxon>Lachnospiraceae</taxon>
        <taxon>Hominiventricola</taxon>
    </lineage>
</organism>
<keyword evidence="2" id="KW-0732">Signal</keyword>
<sequence length="348" mass="39543">MKVLASAVTFVLMLAVAGCGKKAEVAAVDPVESVREEREEPEESADADVEEPEEPADADMTDMEEPEEPAGADMEESEESAGQGFERVENQSAWNGTYYREDGEYITVYDTDEDYLFLSYPESNYEHMVDILQFTDAGKTQAVSATQDITAVYTLSGDVLSVDFGTAYIPFMQGEYYRKKDASCWMTEIDGTDRYLDETGNILRNHMTPDGWYTDENGRKMWQIGMPLITPGLYESMPAYSAREGYETWSFSMYSGAGDSGFFNSLDDRLEVGTVDYTVYDHEMNPYYTKEAMYVYNSPRGYVIEDVAGQEFAWFYPSIHWNDLMIQMYGTETYHTVRLVEDYSDYGG</sequence>
<protein>
    <submittedName>
        <fullName evidence="3">Uncharacterized protein</fullName>
    </submittedName>
</protein>
<name>A0AAE3A552_9FIRM</name>
<feature type="signal peptide" evidence="2">
    <location>
        <begin position="1"/>
        <end position="17"/>
    </location>
</feature>
<evidence type="ECO:0000256" key="1">
    <source>
        <dbReference type="SAM" id="MobiDB-lite"/>
    </source>
</evidence>
<evidence type="ECO:0000313" key="3">
    <source>
        <dbReference type="EMBL" id="MCC2126212.1"/>
    </source>
</evidence>
<accession>A0AAE3A552</accession>
<reference evidence="3 4" key="1">
    <citation type="submission" date="2021-10" db="EMBL/GenBank/DDBJ databases">
        <title>Anaerobic single-cell dispensing facilitates the cultivation of human gut bacteria.</title>
        <authorList>
            <person name="Afrizal A."/>
        </authorList>
    </citation>
    <scope>NUCLEOTIDE SEQUENCE [LARGE SCALE GENOMIC DNA]</scope>
    <source>
        <strain evidence="3 4">CLA-AA-H276</strain>
    </source>
</reference>
<dbReference type="Proteomes" id="UP001198220">
    <property type="component" value="Unassembled WGS sequence"/>
</dbReference>
<proteinExistence type="predicted"/>
<comment type="caution">
    <text evidence="3">The sequence shown here is derived from an EMBL/GenBank/DDBJ whole genome shotgun (WGS) entry which is preliminary data.</text>
</comment>
<feature type="compositionally biased region" description="Acidic residues" evidence="1">
    <location>
        <begin position="39"/>
        <end position="79"/>
    </location>
</feature>
<feature type="chain" id="PRO_5042126763" evidence="2">
    <location>
        <begin position="18"/>
        <end position="348"/>
    </location>
</feature>
<dbReference type="PROSITE" id="PS51257">
    <property type="entry name" value="PROKAR_LIPOPROTEIN"/>
    <property type="match status" value="1"/>
</dbReference>
<evidence type="ECO:0000256" key="2">
    <source>
        <dbReference type="SAM" id="SignalP"/>
    </source>
</evidence>
<feature type="region of interest" description="Disordered" evidence="1">
    <location>
        <begin position="26"/>
        <end position="88"/>
    </location>
</feature>
<dbReference type="AlphaFoldDB" id="A0AAE3A552"/>